<evidence type="ECO:0000313" key="4">
    <source>
        <dbReference type="Proteomes" id="UP000177152"/>
    </source>
</evidence>
<evidence type="ECO:0000259" key="2">
    <source>
        <dbReference type="PROSITE" id="PS50164"/>
    </source>
</evidence>
<dbReference type="InterPro" id="IPR000305">
    <property type="entry name" value="GIY-YIG_endonuc"/>
</dbReference>
<dbReference type="InterPro" id="IPR035901">
    <property type="entry name" value="GIY-YIG_endonuc_sf"/>
</dbReference>
<evidence type="ECO:0000313" key="3">
    <source>
        <dbReference type="EMBL" id="OGZ95314.1"/>
    </source>
</evidence>
<dbReference type="Proteomes" id="UP000177152">
    <property type="component" value="Unassembled WGS sequence"/>
</dbReference>
<sequence>MFYTYILISKNSGRYYIGATGDLKVRIFAHNHGKVRSTGSYKPWELFYFEEFFSMGQALRREKQIKKWKSRDAIRRLGEHFRILDKSRILDFVAPKGGDKIGKIRAKV</sequence>
<accession>A0A1G2K788</accession>
<reference evidence="3 4" key="1">
    <citation type="journal article" date="2016" name="Nat. Commun.">
        <title>Thousands of microbial genomes shed light on interconnected biogeochemical processes in an aquifer system.</title>
        <authorList>
            <person name="Anantharaman K."/>
            <person name="Brown C.T."/>
            <person name="Hug L.A."/>
            <person name="Sharon I."/>
            <person name="Castelle C.J."/>
            <person name="Probst A.J."/>
            <person name="Thomas B.C."/>
            <person name="Singh A."/>
            <person name="Wilkins M.J."/>
            <person name="Karaoz U."/>
            <person name="Brodie E.L."/>
            <person name="Williams K.H."/>
            <person name="Hubbard S.S."/>
            <person name="Banfield J.F."/>
        </authorList>
    </citation>
    <scope>NUCLEOTIDE SEQUENCE [LARGE SCALE GENOMIC DNA]</scope>
</reference>
<dbReference type="InterPro" id="IPR050190">
    <property type="entry name" value="UPF0213_domain"/>
</dbReference>
<dbReference type="PANTHER" id="PTHR34477">
    <property type="entry name" value="UPF0213 PROTEIN YHBQ"/>
    <property type="match status" value="1"/>
</dbReference>
<dbReference type="Pfam" id="PF01541">
    <property type="entry name" value="GIY-YIG"/>
    <property type="match status" value="1"/>
</dbReference>
<name>A0A1G2K788_9BACT</name>
<dbReference type="CDD" id="cd10449">
    <property type="entry name" value="GIY-YIG_SLX1_like"/>
    <property type="match status" value="1"/>
</dbReference>
<dbReference type="SUPFAM" id="SSF82771">
    <property type="entry name" value="GIY-YIG endonuclease"/>
    <property type="match status" value="1"/>
</dbReference>
<gene>
    <name evidence="3" type="ORF">A2633_02975</name>
</gene>
<evidence type="ECO:0000256" key="1">
    <source>
        <dbReference type="ARBA" id="ARBA00007435"/>
    </source>
</evidence>
<dbReference type="PROSITE" id="PS50164">
    <property type="entry name" value="GIY_YIG"/>
    <property type="match status" value="1"/>
</dbReference>
<dbReference type="EMBL" id="MHQC01000012">
    <property type="protein sequence ID" value="OGZ95314.1"/>
    <property type="molecule type" value="Genomic_DNA"/>
</dbReference>
<dbReference type="Gene3D" id="3.40.1440.10">
    <property type="entry name" value="GIY-YIG endonuclease"/>
    <property type="match status" value="1"/>
</dbReference>
<dbReference type="PANTHER" id="PTHR34477:SF5">
    <property type="entry name" value="BSL5627 PROTEIN"/>
    <property type="match status" value="1"/>
</dbReference>
<protein>
    <recommendedName>
        <fullName evidence="2">GIY-YIG domain-containing protein</fullName>
    </recommendedName>
</protein>
<comment type="caution">
    <text evidence="3">The sequence shown here is derived from an EMBL/GenBank/DDBJ whole genome shotgun (WGS) entry which is preliminary data.</text>
</comment>
<organism evidence="3 4">
    <name type="scientific">Candidatus Sungbacteria bacterium RIFCSPHIGHO2_01_FULL_47_32</name>
    <dbReference type="NCBI Taxonomy" id="1802264"/>
    <lineage>
        <taxon>Bacteria</taxon>
        <taxon>Candidatus Sungiibacteriota</taxon>
    </lineage>
</organism>
<dbReference type="AlphaFoldDB" id="A0A1G2K788"/>
<comment type="similarity">
    <text evidence="1">Belongs to the UPF0213 family.</text>
</comment>
<feature type="domain" description="GIY-YIG" evidence="2">
    <location>
        <begin position="1"/>
        <end position="76"/>
    </location>
</feature>
<proteinExistence type="inferred from homology"/>